<keyword evidence="8" id="KW-0496">Mitochondrion</keyword>
<dbReference type="Pfam" id="PF07406">
    <property type="entry name" value="NICE-3"/>
    <property type="match status" value="1"/>
</dbReference>
<evidence type="ECO:0000256" key="2">
    <source>
        <dbReference type="ARBA" id="ARBA00004167"/>
    </source>
</evidence>
<evidence type="ECO:0000256" key="6">
    <source>
        <dbReference type="ARBA" id="ARBA00022989"/>
    </source>
</evidence>
<name>A0A8K0ELM6_BRALA</name>
<evidence type="ECO:0000313" key="12">
    <source>
        <dbReference type="Proteomes" id="UP000838412"/>
    </source>
</evidence>
<comment type="function">
    <text evidence="1">General regulator of phagocytosis. Required to uptake Gram negative bacterium by macrophages.</text>
</comment>
<dbReference type="PANTHER" id="PTHR21425">
    <property type="entry name" value="NICE-3"/>
    <property type="match status" value="1"/>
</dbReference>
<organism evidence="11 12">
    <name type="scientific">Branchiostoma lanceolatum</name>
    <name type="common">Common lancelet</name>
    <name type="synonym">Amphioxus lanceolatum</name>
    <dbReference type="NCBI Taxonomy" id="7740"/>
    <lineage>
        <taxon>Eukaryota</taxon>
        <taxon>Metazoa</taxon>
        <taxon>Chordata</taxon>
        <taxon>Cephalochordata</taxon>
        <taxon>Leptocardii</taxon>
        <taxon>Amphioxiformes</taxon>
        <taxon>Branchiostomatidae</taxon>
        <taxon>Branchiostoma</taxon>
    </lineage>
</organism>
<evidence type="ECO:0000256" key="1">
    <source>
        <dbReference type="ARBA" id="ARBA00002620"/>
    </source>
</evidence>
<accession>A0A8K0ELM6</accession>
<keyword evidence="5 10" id="KW-0812">Transmembrane</keyword>
<dbReference type="GO" id="GO:0005739">
    <property type="term" value="C:mitochondrion"/>
    <property type="evidence" value="ECO:0007669"/>
    <property type="project" value="UniProtKB-SubCell"/>
</dbReference>
<evidence type="ECO:0000256" key="7">
    <source>
        <dbReference type="ARBA" id="ARBA00023034"/>
    </source>
</evidence>
<keyword evidence="6 10" id="KW-1133">Transmembrane helix</keyword>
<gene>
    <name evidence="11" type="primary">C1orf43</name>
    <name evidence="11" type="ORF">BLAG_LOCUS12777</name>
</gene>
<feature type="transmembrane region" description="Helical" evidence="10">
    <location>
        <begin position="20"/>
        <end position="45"/>
    </location>
</feature>
<evidence type="ECO:0000256" key="10">
    <source>
        <dbReference type="SAM" id="Phobius"/>
    </source>
</evidence>
<keyword evidence="7" id="KW-0333">Golgi apparatus</keyword>
<keyword evidence="9 10" id="KW-0472">Membrane</keyword>
<evidence type="ECO:0000256" key="4">
    <source>
        <dbReference type="ARBA" id="ARBA00004555"/>
    </source>
</evidence>
<evidence type="ECO:0000256" key="8">
    <source>
        <dbReference type="ARBA" id="ARBA00023128"/>
    </source>
</evidence>
<dbReference type="InterPro" id="IPR010876">
    <property type="entry name" value="C1orf43"/>
</dbReference>
<reference evidence="11" key="1">
    <citation type="submission" date="2022-01" db="EMBL/GenBank/DDBJ databases">
        <authorList>
            <person name="Braso-Vives M."/>
        </authorList>
    </citation>
    <scope>NUCLEOTIDE SEQUENCE</scope>
</reference>
<dbReference type="GO" id="GO:0016020">
    <property type="term" value="C:membrane"/>
    <property type="evidence" value="ECO:0007669"/>
    <property type="project" value="UniProtKB-SubCell"/>
</dbReference>
<proteinExistence type="predicted"/>
<protein>
    <submittedName>
        <fullName evidence="11">C1orf43 protein</fullName>
    </submittedName>
</protein>
<dbReference type="OrthoDB" id="5960253at2759"/>
<dbReference type="AlphaFoldDB" id="A0A8K0ELM6"/>
<dbReference type="Proteomes" id="UP000838412">
    <property type="component" value="Chromosome 2"/>
</dbReference>
<evidence type="ECO:0000256" key="5">
    <source>
        <dbReference type="ARBA" id="ARBA00022692"/>
    </source>
</evidence>
<keyword evidence="12" id="KW-1185">Reference proteome</keyword>
<sequence>MLSSQVELRSLTPGAKMAAVQLTGVHVLLVITFGIMAFFLLFLFAKRQIMRFALRSHRGPHVLVGSASPGSMKEEIERRLDRIAGIKYEPRLLCAVEPGMLAEPTDSTVEGNYNYIYRMKAVDAAALLDAQLQELDPELRRPAGKSFRQHLTELREGPGAPLKSAKLSLCNSFADSYEHARHGQKPFGEAEYRKYVATLNELLTCIKNKIYRKKSHVTFQNVAQVYSNSTDSHKMSADSILLAEEEAVAGRGEEEIELDVLDGDSSGASFETSV</sequence>
<dbReference type="GO" id="GO:0005794">
    <property type="term" value="C:Golgi apparatus"/>
    <property type="evidence" value="ECO:0007669"/>
    <property type="project" value="UniProtKB-SubCell"/>
</dbReference>
<evidence type="ECO:0000313" key="11">
    <source>
        <dbReference type="EMBL" id="CAH1252789.1"/>
    </source>
</evidence>
<evidence type="ECO:0000256" key="9">
    <source>
        <dbReference type="ARBA" id="ARBA00023136"/>
    </source>
</evidence>
<comment type="subcellular location">
    <subcellularLocation>
        <location evidence="4">Golgi apparatus</location>
    </subcellularLocation>
    <subcellularLocation>
        <location evidence="2">Membrane</location>
        <topology evidence="2">Single-pass membrane protein</topology>
    </subcellularLocation>
    <subcellularLocation>
        <location evidence="3">Mitochondrion</location>
    </subcellularLocation>
</comment>
<dbReference type="PANTHER" id="PTHR21425:SF2">
    <property type="entry name" value="PROTEIN C1ORF43"/>
    <property type="match status" value="1"/>
</dbReference>
<dbReference type="EMBL" id="OV696687">
    <property type="protein sequence ID" value="CAH1252789.1"/>
    <property type="molecule type" value="Genomic_DNA"/>
</dbReference>
<evidence type="ECO:0000256" key="3">
    <source>
        <dbReference type="ARBA" id="ARBA00004173"/>
    </source>
</evidence>